<feature type="transmembrane region" description="Helical" evidence="6">
    <location>
        <begin position="226"/>
        <end position="246"/>
    </location>
</feature>
<dbReference type="PROSITE" id="PS51012">
    <property type="entry name" value="ABC_TM2"/>
    <property type="match status" value="1"/>
</dbReference>
<feature type="transmembrane region" description="Helical" evidence="6">
    <location>
        <begin position="170"/>
        <end position="192"/>
    </location>
</feature>
<feature type="transmembrane region" description="Helical" evidence="6">
    <location>
        <begin position="62"/>
        <end position="81"/>
    </location>
</feature>
<dbReference type="PANTHER" id="PTHR43027">
    <property type="entry name" value="DOXORUBICIN RESISTANCE ABC TRANSPORTER PERMEASE PROTEIN DRRC-RELATED"/>
    <property type="match status" value="1"/>
</dbReference>
<feature type="transmembrane region" description="Helical" evidence="6">
    <location>
        <begin position="102"/>
        <end position="127"/>
    </location>
</feature>
<feature type="transmembrane region" description="Helical" evidence="6">
    <location>
        <begin position="21"/>
        <end position="42"/>
    </location>
</feature>
<evidence type="ECO:0000256" key="1">
    <source>
        <dbReference type="ARBA" id="ARBA00004141"/>
    </source>
</evidence>
<accession>A0A0F4KUD6</accession>
<dbReference type="GO" id="GO:0140359">
    <property type="term" value="F:ABC-type transporter activity"/>
    <property type="evidence" value="ECO:0007669"/>
    <property type="project" value="InterPro"/>
</dbReference>
<evidence type="ECO:0000256" key="3">
    <source>
        <dbReference type="ARBA" id="ARBA00022989"/>
    </source>
</evidence>
<evidence type="ECO:0000256" key="4">
    <source>
        <dbReference type="ARBA" id="ARBA00023136"/>
    </source>
</evidence>
<feature type="domain" description="ABC transmembrane type-2" evidence="7">
    <location>
        <begin position="23"/>
        <end position="249"/>
    </location>
</feature>
<dbReference type="EMBL" id="JWME01000011">
    <property type="protein sequence ID" value="KJY49663.1"/>
    <property type="molecule type" value="Genomic_DNA"/>
</dbReference>
<feature type="transmembrane region" description="Helical" evidence="6">
    <location>
        <begin position="139"/>
        <end position="158"/>
    </location>
</feature>
<name>A0A0F4KUD6_9BIFI</name>
<dbReference type="InterPro" id="IPR052902">
    <property type="entry name" value="ABC-2_transporter"/>
</dbReference>
<keyword evidence="5" id="KW-0046">Antibiotic resistance</keyword>
<dbReference type="GO" id="GO:0043190">
    <property type="term" value="C:ATP-binding cassette (ABC) transporter complex"/>
    <property type="evidence" value="ECO:0007669"/>
    <property type="project" value="InterPro"/>
</dbReference>
<dbReference type="InterPro" id="IPR000412">
    <property type="entry name" value="ABC_2_transport"/>
</dbReference>
<dbReference type="InterPro" id="IPR013525">
    <property type="entry name" value="ABC2_TM"/>
</dbReference>
<dbReference type="AlphaFoldDB" id="A0A0F4KUD6"/>
<keyword evidence="3 6" id="KW-1133">Transmembrane helix</keyword>
<sequence length="251" mass="27507">MIEKRHLRPLLALQTRELVRNTSYFIFVIIFPFAMAGMFLLMSEMMKGQADAPDFSPFVMPMALFLAVTGTALTMTAGPLAEVRQSGALRVLSTTPIRKADYLMTYLAVRLIMATLQILVIVGASVLLNLLPFKDVGRVFVVSLLGLVMLLALGYLMGGWLSSPQLATNLGALVQLLALFLSGLAIPFAILPDWLTNVIRWIPSTLFGDLIFWASKNPLQQTGAMLSTSIVLAVTAVLVFLAVRGFKWDVE</sequence>
<dbReference type="GO" id="GO:0046677">
    <property type="term" value="P:response to antibiotic"/>
    <property type="evidence" value="ECO:0007669"/>
    <property type="project" value="UniProtKB-KW"/>
</dbReference>
<reference evidence="8 9" key="1">
    <citation type="submission" date="2014-12" db="EMBL/GenBank/DDBJ databases">
        <title>Comparative genomics of the lactic acid bacteria isolated from the honey bee gut.</title>
        <authorList>
            <person name="Ellegaard K.M."/>
            <person name="Tamarit D."/>
            <person name="Javelind E."/>
            <person name="Olofsson T."/>
            <person name="Andersson S.G."/>
            <person name="Vasquez A."/>
        </authorList>
    </citation>
    <scope>NUCLEOTIDE SEQUENCE [LARGE SCALE GENOMIC DNA]</scope>
    <source>
        <strain evidence="8 9">Bin2</strain>
    </source>
</reference>
<evidence type="ECO:0000256" key="5">
    <source>
        <dbReference type="ARBA" id="ARBA00023251"/>
    </source>
</evidence>
<evidence type="ECO:0000313" key="8">
    <source>
        <dbReference type="EMBL" id="KJY49663.1"/>
    </source>
</evidence>
<organism evidence="8 9">
    <name type="scientific">Bifidobacterium asteroides</name>
    <dbReference type="NCBI Taxonomy" id="1684"/>
    <lineage>
        <taxon>Bacteria</taxon>
        <taxon>Bacillati</taxon>
        <taxon>Actinomycetota</taxon>
        <taxon>Actinomycetes</taxon>
        <taxon>Bifidobacteriales</taxon>
        <taxon>Bifidobacteriaceae</taxon>
        <taxon>Bifidobacterium</taxon>
    </lineage>
</organism>
<dbReference type="Pfam" id="PF12698">
    <property type="entry name" value="ABC2_membrane_3"/>
    <property type="match status" value="1"/>
</dbReference>
<dbReference type="Proteomes" id="UP000033648">
    <property type="component" value="Unassembled WGS sequence"/>
</dbReference>
<dbReference type="PIRSF" id="PIRSF006648">
    <property type="entry name" value="DrrB"/>
    <property type="match status" value="1"/>
</dbReference>
<keyword evidence="4 6" id="KW-0472">Membrane</keyword>
<evidence type="ECO:0000313" key="9">
    <source>
        <dbReference type="Proteomes" id="UP000033648"/>
    </source>
</evidence>
<dbReference type="PANTHER" id="PTHR43027:SF2">
    <property type="entry name" value="TRANSPORT PERMEASE PROTEIN"/>
    <property type="match status" value="1"/>
</dbReference>
<comment type="caution">
    <text evidence="8">The sequence shown here is derived from an EMBL/GenBank/DDBJ whole genome shotgun (WGS) entry which is preliminary data.</text>
</comment>
<evidence type="ECO:0000256" key="6">
    <source>
        <dbReference type="SAM" id="Phobius"/>
    </source>
</evidence>
<dbReference type="PATRIC" id="fig|1684.4.peg.1051"/>
<dbReference type="InterPro" id="IPR047817">
    <property type="entry name" value="ABC2_TM_bact-type"/>
</dbReference>
<dbReference type="OrthoDB" id="9778589at2"/>
<keyword evidence="2 6" id="KW-0812">Transmembrane</keyword>
<comment type="subcellular location">
    <subcellularLocation>
        <location evidence="1">Membrane</location>
        <topology evidence="1">Multi-pass membrane protein</topology>
    </subcellularLocation>
</comment>
<gene>
    <name evidence="8" type="ORF">JF69_09690</name>
</gene>
<evidence type="ECO:0000256" key="2">
    <source>
        <dbReference type="ARBA" id="ARBA00022692"/>
    </source>
</evidence>
<proteinExistence type="predicted"/>
<protein>
    <submittedName>
        <fullName evidence="8">ABC-2 type transporter</fullName>
    </submittedName>
</protein>
<evidence type="ECO:0000259" key="7">
    <source>
        <dbReference type="PROSITE" id="PS51012"/>
    </source>
</evidence>